<dbReference type="Proteomes" id="UP001472677">
    <property type="component" value="Unassembled WGS sequence"/>
</dbReference>
<dbReference type="SUPFAM" id="SSF55120">
    <property type="entry name" value="Pseudouridine synthase"/>
    <property type="match status" value="1"/>
</dbReference>
<dbReference type="InterPro" id="IPR020103">
    <property type="entry name" value="PsdUridine_synth_cat_dom_sf"/>
</dbReference>
<evidence type="ECO:0000313" key="2">
    <source>
        <dbReference type="Proteomes" id="UP001472677"/>
    </source>
</evidence>
<gene>
    <name evidence="1" type="ORF">V6N12_071580</name>
</gene>
<accession>A0ABR2FK80</accession>
<comment type="caution">
    <text evidence="1">The sequence shown here is derived from an EMBL/GenBank/DDBJ whole genome shotgun (WGS) entry which is preliminary data.</text>
</comment>
<reference evidence="1 2" key="1">
    <citation type="journal article" date="2024" name="G3 (Bethesda)">
        <title>Genome assembly of Hibiscus sabdariffa L. provides insights into metabolisms of medicinal natural products.</title>
        <authorList>
            <person name="Kim T."/>
        </authorList>
    </citation>
    <scope>NUCLEOTIDE SEQUENCE [LARGE SCALE GENOMIC DNA]</scope>
    <source>
        <strain evidence="1">TK-2024</strain>
        <tissue evidence="1">Old leaves</tissue>
    </source>
</reference>
<evidence type="ECO:0000313" key="1">
    <source>
        <dbReference type="EMBL" id="KAK8581352.1"/>
    </source>
</evidence>
<organism evidence="1 2">
    <name type="scientific">Hibiscus sabdariffa</name>
    <name type="common">roselle</name>
    <dbReference type="NCBI Taxonomy" id="183260"/>
    <lineage>
        <taxon>Eukaryota</taxon>
        <taxon>Viridiplantae</taxon>
        <taxon>Streptophyta</taxon>
        <taxon>Embryophyta</taxon>
        <taxon>Tracheophyta</taxon>
        <taxon>Spermatophyta</taxon>
        <taxon>Magnoliopsida</taxon>
        <taxon>eudicotyledons</taxon>
        <taxon>Gunneridae</taxon>
        <taxon>Pentapetalae</taxon>
        <taxon>rosids</taxon>
        <taxon>malvids</taxon>
        <taxon>Malvales</taxon>
        <taxon>Malvaceae</taxon>
        <taxon>Malvoideae</taxon>
        <taxon>Hibiscus</taxon>
    </lineage>
</organism>
<name>A0ABR2FK80_9ROSI</name>
<dbReference type="Gene3D" id="3.30.2350.10">
    <property type="entry name" value="Pseudouridine synthase"/>
    <property type="match status" value="1"/>
</dbReference>
<dbReference type="EMBL" id="JBBPBM010000006">
    <property type="protein sequence ID" value="KAK8581352.1"/>
    <property type="molecule type" value="Genomic_DNA"/>
</dbReference>
<keyword evidence="2" id="KW-1185">Reference proteome</keyword>
<sequence length="103" mass="11835">MVSNAEEYRIGHHLLSLARHYSRVAPPPPAYVDPVQRDLSVYRVGLFIQRLMRLTICEDLLVKYKACIEFNCLLVHRLDRESSGLLLMGRTKEKHKSSSVAVQ</sequence>
<protein>
    <submittedName>
        <fullName evidence="1">Uncharacterized protein</fullName>
    </submittedName>
</protein>
<proteinExistence type="predicted"/>